<name>A0A5C6U5U1_9SPHN</name>
<dbReference type="Proteomes" id="UP000321129">
    <property type="component" value="Unassembled WGS sequence"/>
</dbReference>
<comment type="caution">
    <text evidence="1">The sequence shown here is derived from an EMBL/GenBank/DDBJ whole genome shotgun (WGS) entry which is preliminary data.</text>
</comment>
<dbReference type="AlphaFoldDB" id="A0A5C6U5U1"/>
<sequence>MRPIGFRSARHDVRLATQIAARLGAGWQCLAMRREGWASATFTGARHHLVFAGAPDADRRGADRLARGIAEIDFALRHAFVADAALSDRHQDAAGWCRLRVELLVIDDA</sequence>
<protein>
    <submittedName>
        <fullName evidence="1">Uncharacterized protein</fullName>
    </submittedName>
</protein>
<organism evidence="1 2">
    <name type="scientific">Flavisphingopyxis soli</name>
    <dbReference type="NCBI Taxonomy" id="2601267"/>
    <lineage>
        <taxon>Bacteria</taxon>
        <taxon>Pseudomonadati</taxon>
        <taxon>Pseudomonadota</taxon>
        <taxon>Alphaproteobacteria</taxon>
        <taxon>Sphingomonadales</taxon>
        <taxon>Sphingopyxidaceae</taxon>
        <taxon>Flavisphingopyxis</taxon>
    </lineage>
</organism>
<reference evidence="1 2" key="1">
    <citation type="submission" date="2019-08" db="EMBL/GenBank/DDBJ databases">
        <title>Sphingorhabdus soil sp. nov., isolated from arctic soil.</title>
        <authorList>
            <person name="Liu Y."/>
        </authorList>
    </citation>
    <scope>NUCLEOTIDE SEQUENCE [LARGE SCALE GENOMIC DNA]</scope>
    <source>
        <strain evidence="1 2">D-2Q-5-6</strain>
    </source>
</reference>
<accession>A0A5C6U5U1</accession>
<dbReference type="EMBL" id="VOPY01000003">
    <property type="protein sequence ID" value="TXC68214.1"/>
    <property type="molecule type" value="Genomic_DNA"/>
</dbReference>
<proteinExistence type="predicted"/>
<keyword evidence="2" id="KW-1185">Reference proteome</keyword>
<evidence type="ECO:0000313" key="2">
    <source>
        <dbReference type="Proteomes" id="UP000321129"/>
    </source>
</evidence>
<gene>
    <name evidence="1" type="ORF">FSZ31_11010</name>
</gene>
<evidence type="ECO:0000313" key="1">
    <source>
        <dbReference type="EMBL" id="TXC68214.1"/>
    </source>
</evidence>